<evidence type="ECO:0000256" key="2">
    <source>
        <dbReference type="ARBA" id="ARBA00022763"/>
    </source>
</evidence>
<evidence type="ECO:0000256" key="1">
    <source>
        <dbReference type="ARBA" id="ARBA00004123"/>
    </source>
</evidence>
<dbReference type="InterPro" id="IPR015381">
    <property type="entry name" value="XLF-like_N"/>
</dbReference>
<evidence type="ECO:0000256" key="3">
    <source>
        <dbReference type="ARBA" id="ARBA00023125"/>
    </source>
</evidence>
<feature type="region of interest" description="Disordered" evidence="8">
    <location>
        <begin position="294"/>
        <end position="544"/>
    </location>
</feature>
<dbReference type="RefSeq" id="XP_058310461.1">
    <property type="nucleotide sequence ID" value="XM_058450999.1"/>
</dbReference>
<evidence type="ECO:0000256" key="5">
    <source>
        <dbReference type="ARBA" id="ARBA00023242"/>
    </source>
</evidence>
<comment type="subcellular location">
    <subcellularLocation>
        <location evidence="1">Nucleus</location>
    </subcellularLocation>
</comment>
<dbReference type="OrthoDB" id="2155935at2759"/>
<evidence type="ECO:0000256" key="4">
    <source>
        <dbReference type="ARBA" id="ARBA00023204"/>
    </source>
</evidence>
<feature type="domain" description="XLF-like N-terminal" evidence="9">
    <location>
        <begin position="4"/>
        <end position="118"/>
    </location>
</feature>
<dbReference type="InterPro" id="IPR052287">
    <property type="entry name" value="NHEJ_factor"/>
</dbReference>
<evidence type="ECO:0000259" key="9">
    <source>
        <dbReference type="Pfam" id="PF09302"/>
    </source>
</evidence>
<keyword evidence="12" id="KW-1185">Reference proteome</keyword>
<feature type="compositionally biased region" description="Basic and acidic residues" evidence="8">
    <location>
        <begin position="515"/>
        <end position="530"/>
    </location>
</feature>
<proteinExistence type="inferred from homology"/>
<dbReference type="PANTHER" id="PTHR32235">
    <property type="entry name" value="NON-HOMOLOGOUS END-JOINING FACTOR 1"/>
    <property type="match status" value="1"/>
</dbReference>
<feature type="compositionally biased region" description="Polar residues" evidence="8">
    <location>
        <begin position="451"/>
        <end position="460"/>
    </location>
</feature>
<keyword evidence="3" id="KW-0238">DNA-binding</keyword>
<evidence type="ECO:0000259" key="10">
    <source>
        <dbReference type="Pfam" id="PF21928"/>
    </source>
</evidence>
<dbReference type="Pfam" id="PF21928">
    <property type="entry name" value="XLF_CC"/>
    <property type="match status" value="1"/>
</dbReference>
<dbReference type="GO" id="GO:0032807">
    <property type="term" value="C:DNA ligase IV complex"/>
    <property type="evidence" value="ECO:0007669"/>
    <property type="project" value="TreeGrafter"/>
</dbReference>
<comment type="similarity">
    <text evidence="6">Belongs to the XRCC4-XLF family. XLF subfamily.</text>
</comment>
<dbReference type="InterPro" id="IPR038051">
    <property type="entry name" value="XRCC4-like_N_sf"/>
</dbReference>
<feature type="domain" description="XLF-like coiled-coil region" evidence="10">
    <location>
        <begin position="122"/>
        <end position="174"/>
    </location>
</feature>
<keyword evidence="2" id="KW-0227">DNA damage</keyword>
<dbReference type="AlphaFoldDB" id="A0A9W9N314"/>
<accession>A0A9W9N314</accession>
<dbReference type="Pfam" id="PF09302">
    <property type="entry name" value="XLF"/>
    <property type="match status" value="1"/>
</dbReference>
<keyword evidence="5" id="KW-0539">Nucleus</keyword>
<comment type="caution">
    <text evidence="11">The sequence shown here is derived from an EMBL/GenBank/DDBJ whole genome shotgun (WGS) entry which is preliminary data.</text>
</comment>
<dbReference type="CDD" id="cd22285">
    <property type="entry name" value="HD_XLF_N"/>
    <property type="match status" value="1"/>
</dbReference>
<dbReference type="GO" id="GO:0006303">
    <property type="term" value="P:double-strand break repair via nonhomologous end joining"/>
    <property type="evidence" value="ECO:0007669"/>
    <property type="project" value="TreeGrafter"/>
</dbReference>
<keyword evidence="4" id="KW-0234">DNA repair</keyword>
<dbReference type="GO" id="GO:0045027">
    <property type="term" value="F:DNA end binding"/>
    <property type="evidence" value="ECO:0007669"/>
    <property type="project" value="TreeGrafter"/>
</dbReference>
<gene>
    <name evidence="11" type="ORF">N7498_003937</name>
</gene>
<name>A0A9W9N314_9EURO</name>
<sequence length="544" mass="59502">MSSEWCRLHLAGGLPPLLFQYSWTRKGYELYVTDLTSLWSEKLPHEAIVKRAEESATTIDPSEGNGQLEVFLSKIGEALRGDGGNATLHSGSQADSLELTTSTKLPAPLKPLKWTISLLKEPPSAFTSRLLLPLLRDETSWESRQRTLLDQLKQKDWVLGKLFDKAEALQIDLGTVFPAAAGLRSARKGSTRSEAARFIKGVAPFDEQAWLAEFGSSSSATPGIAVNIAHELLGSNNSRGLDELRPPQNKWWNALQRRPEISCPQEYEPEVQSVSQKDVPVRSSQLDLDLDGDATAESEDDEFQRQATPPQLKTHEAKSAISPPGPKTKKKSPSPPPPESRADEATASESEPDLDCEPEPAPRDKRTPDISSPSKHTTPPPQKPKVPPKKAKGGLGIIGGRKKKGEEPDPQHPASPPKPAQTSEPPQPLPPQTKRPTKLGMIGGKRKDKTSGPNETSSAQPGPFRSPHRARPTSTMDRDDGPKSPETASAQKQPQKEASPRAEASAAPEVTPMTEAERADRKREELKRQLAEQSQAPTKKKRRF</sequence>
<dbReference type="PANTHER" id="PTHR32235:SF1">
    <property type="entry name" value="NON-HOMOLOGOUS END-JOINING FACTOR 1"/>
    <property type="match status" value="1"/>
</dbReference>
<reference evidence="11" key="2">
    <citation type="journal article" date="2023" name="IMA Fungus">
        <title>Comparative genomic study of the Penicillium genus elucidates a diverse pangenome and 15 lateral gene transfer events.</title>
        <authorList>
            <person name="Petersen C."/>
            <person name="Sorensen T."/>
            <person name="Nielsen M.R."/>
            <person name="Sondergaard T.E."/>
            <person name="Sorensen J.L."/>
            <person name="Fitzpatrick D.A."/>
            <person name="Frisvad J.C."/>
            <person name="Nielsen K.L."/>
        </authorList>
    </citation>
    <scope>NUCLEOTIDE SEQUENCE</scope>
    <source>
        <strain evidence="11">IBT 15544</strain>
    </source>
</reference>
<organism evidence="11 12">
    <name type="scientific">Penicillium cinerascens</name>
    <dbReference type="NCBI Taxonomy" id="70096"/>
    <lineage>
        <taxon>Eukaryota</taxon>
        <taxon>Fungi</taxon>
        <taxon>Dikarya</taxon>
        <taxon>Ascomycota</taxon>
        <taxon>Pezizomycotina</taxon>
        <taxon>Eurotiomycetes</taxon>
        <taxon>Eurotiomycetidae</taxon>
        <taxon>Eurotiales</taxon>
        <taxon>Aspergillaceae</taxon>
        <taxon>Penicillium</taxon>
    </lineage>
</organism>
<evidence type="ECO:0000256" key="6">
    <source>
        <dbReference type="ARBA" id="ARBA00025747"/>
    </source>
</evidence>
<evidence type="ECO:0000313" key="12">
    <source>
        <dbReference type="Proteomes" id="UP001150904"/>
    </source>
</evidence>
<evidence type="ECO:0000313" key="11">
    <source>
        <dbReference type="EMBL" id="KAJ5212291.1"/>
    </source>
</evidence>
<evidence type="ECO:0000256" key="7">
    <source>
        <dbReference type="ARBA" id="ARBA00044529"/>
    </source>
</evidence>
<dbReference type="GeneID" id="83178300"/>
<evidence type="ECO:0000256" key="8">
    <source>
        <dbReference type="SAM" id="MobiDB-lite"/>
    </source>
</evidence>
<dbReference type="Proteomes" id="UP001150904">
    <property type="component" value="Unassembled WGS sequence"/>
</dbReference>
<reference evidence="11" key="1">
    <citation type="submission" date="2022-12" db="EMBL/GenBank/DDBJ databases">
        <authorList>
            <person name="Petersen C."/>
        </authorList>
    </citation>
    <scope>NUCLEOTIDE SEQUENCE</scope>
    <source>
        <strain evidence="11">IBT 15544</strain>
    </source>
</reference>
<dbReference type="Gene3D" id="2.170.210.10">
    <property type="entry name" value="DNA double-strand break repair and VJ recombination XRCC4, N-terminal"/>
    <property type="match status" value="1"/>
</dbReference>
<dbReference type="EMBL" id="JAPQKR010000008">
    <property type="protein sequence ID" value="KAJ5212291.1"/>
    <property type="molecule type" value="Genomic_DNA"/>
</dbReference>
<feature type="compositionally biased region" description="Pro residues" evidence="8">
    <location>
        <begin position="411"/>
        <end position="433"/>
    </location>
</feature>
<protein>
    <recommendedName>
        <fullName evidence="7">Non-homologous end-joining factor 1</fullName>
    </recommendedName>
</protein>
<dbReference type="InterPro" id="IPR053829">
    <property type="entry name" value="XLF-like_CC"/>
</dbReference>